<gene>
    <name evidence="3" type="ORF">CSSPJE1EN1_LOCUS16308</name>
</gene>
<dbReference type="InterPro" id="IPR055411">
    <property type="entry name" value="LRR_FXL15/At3g58940/PEG3-like"/>
</dbReference>
<evidence type="ECO:0000313" key="3">
    <source>
        <dbReference type="EMBL" id="CAK9270830.1"/>
    </source>
</evidence>
<reference evidence="3" key="1">
    <citation type="submission" date="2024-02" db="EMBL/GenBank/DDBJ databases">
        <authorList>
            <consortium name="ELIXIR-Norway"/>
            <consortium name="Elixir Norway"/>
        </authorList>
    </citation>
    <scope>NUCLEOTIDE SEQUENCE</scope>
</reference>
<dbReference type="EMBL" id="OZ020098">
    <property type="protein sequence ID" value="CAK9270830.1"/>
    <property type="molecule type" value="Genomic_DNA"/>
</dbReference>
<dbReference type="SUPFAM" id="SSF52047">
    <property type="entry name" value="RNI-like"/>
    <property type="match status" value="1"/>
</dbReference>
<dbReference type="Pfam" id="PF12937">
    <property type="entry name" value="F-box-like"/>
    <property type="match status" value="1"/>
</dbReference>
<dbReference type="PANTHER" id="PTHR31639:SF256">
    <property type="entry name" value="OS07G0242900 PROTEIN"/>
    <property type="match status" value="1"/>
</dbReference>
<evidence type="ECO:0008006" key="5">
    <source>
        <dbReference type="Google" id="ProtNLM"/>
    </source>
</evidence>
<accession>A0ABP0WVF4</accession>
<dbReference type="InterPro" id="IPR036047">
    <property type="entry name" value="F-box-like_dom_sf"/>
</dbReference>
<evidence type="ECO:0000313" key="4">
    <source>
        <dbReference type="Proteomes" id="UP001497444"/>
    </source>
</evidence>
<evidence type="ECO:0000259" key="2">
    <source>
        <dbReference type="Pfam" id="PF24758"/>
    </source>
</evidence>
<name>A0ABP0WVF4_9BRYO</name>
<feature type="domain" description="F-box" evidence="1">
    <location>
        <begin position="2"/>
        <end position="41"/>
    </location>
</feature>
<dbReference type="PANTHER" id="PTHR31639">
    <property type="entry name" value="F-BOX PROTEIN-LIKE"/>
    <property type="match status" value="1"/>
</dbReference>
<proteinExistence type="predicted"/>
<dbReference type="Gene3D" id="3.80.10.10">
    <property type="entry name" value="Ribonuclease Inhibitor"/>
    <property type="match status" value="1"/>
</dbReference>
<dbReference type="InterPro" id="IPR032675">
    <property type="entry name" value="LRR_dom_sf"/>
</dbReference>
<dbReference type="Gene3D" id="1.20.1280.50">
    <property type="match status" value="1"/>
</dbReference>
<dbReference type="Proteomes" id="UP001497444">
    <property type="component" value="Chromosome 3"/>
</dbReference>
<keyword evidence="4" id="KW-1185">Reference proteome</keyword>
<evidence type="ECO:0000259" key="1">
    <source>
        <dbReference type="Pfam" id="PF12937"/>
    </source>
</evidence>
<dbReference type="CDD" id="cd09917">
    <property type="entry name" value="F-box_SF"/>
    <property type="match status" value="1"/>
</dbReference>
<protein>
    <recommendedName>
        <fullName evidence="5">F-box domain-containing protein</fullName>
    </recommendedName>
</protein>
<dbReference type="Pfam" id="PF24758">
    <property type="entry name" value="LRR_At5g56370"/>
    <property type="match status" value="1"/>
</dbReference>
<sequence>MDAIPVEVIGNILSRVAAARDVVRASATSRRWREAAHHHLLALRFQTADWPGYATLDTKDLELVVTQTILKTSCLEQLSIRFDDLWHDFSDMAVSAWLLHTHNSLRFLTYTTTSMPRVNVFERCGNARLQSLVFGHTETLSKEYAAQRFPSLLSLTLSEVCAGAADLNLLLSGCPKLESFSLLIADRPSLDPRATLKLTSSSLKSFMLEDYNNEWDNIILEADNLEALHLRKSTIEHFQLVSKGSLRMLRIDDLRIIHELDIGEATDLEIVDLSNSCTEKWAKFDHMISRPSSKLTKLRLWRVKSDDYWEVRNLETIAFLFPRLNHLALSFELKGGMLEYLLQGSSILEKVVLLELDSITLNNLFVDWIAGVLGRCPSLRRLVVHGHVSEAKNCGHSRMIGKFSTSFFKVLNQFPLVSIHFNFS</sequence>
<dbReference type="InterPro" id="IPR001810">
    <property type="entry name" value="F-box_dom"/>
</dbReference>
<dbReference type="SUPFAM" id="SSF81383">
    <property type="entry name" value="F-box domain"/>
    <property type="match status" value="1"/>
</dbReference>
<organism evidence="3 4">
    <name type="scientific">Sphagnum jensenii</name>
    <dbReference type="NCBI Taxonomy" id="128206"/>
    <lineage>
        <taxon>Eukaryota</taxon>
        <taxon>Viridiplantae</taxon>
        <taxon>Streptophyta</taxon>
        <taxon>Embryophyta</taxon>
        <taxon>Bryophyta</taxon>
        <taxon>Sphagnophytina</taxon>
        <taxon>Sphagnopsida</taxon>
        <taxon>Sphagnales</taxon>
        <taxon>Sphagnaceae</taxon>
        <taxon>Sphagnum</taxon>
    </lineage>
</organism>
<feature type="domain" description="F-box/LRR-repeat protein 15/At3g58940/PEG3-like LRR" evidence="2">
    <location>
        <begin position="127"/>
        <end position="262"/>
    </location>
</feature>